<protein>
    <submittedName>
        <fullName evidence="1">Uncharacterized protein</fullName>
    </submittedName>
</protein>
<dbReference type="EMBL" id="GBXM01032752">
    <property type="protein sequence ID" value="JAH75825.1"/>
    <property type="molecule type" value="Transcribed_RNA"/>
</dbReference>
<sequence>MGMGSASNVTLPISENKK</sequence>
<dbReference type="EMBL" id="GBXM01057856">
    <property type="protein sequence ID" value="JAH50721.1"/>
    <property type="molecule type" value="Transcribed_RNA"/>
</dbReference>
<evidence type="ECO:0000313" key="1">
    <source>
        <dbReference type="EMBL" id="JAH50721.1"/>
    </source>
</evidence>
<accession>A0A0E9TAR4</accession>
<name>A0A0E9TAR4_ANGAN</name>
<reference evidence="1" key="2">
    <citation type="journal article" date="2015" name="Fish Shellfish Immunol.">
        <title>Early steps in the European eel (Anguilla anguilla)-Vibrio vulnificus interaction in the gills: Role of the RtxA13 toxin.</title>
        <authorList>
            <person name="Callol A."/>
            <person name="Pajuelo D."/>
            <person name="Ebbesson L."/>
            <person name="Teles M."/>
            <person name="MacKenzie S."/>
            <person name="Amaro C."/>
        </authorList>
    </citation>
    <scope>NUCLEOTIDE SEQUENCE</scope>
</reference>
<dbReference type="AlphaFoldDB" id="A0A0E9TAR4"/>
<reference evidence="1" key="1">
    <citation type="submission" date="2014-11" db="EMBL/GenBank/DDBJ databases">
        <authorList>
            <person name="Amaro Gonzalez C."/>
        </authorList>
    </citation>
    <scope>NUCLEOTIDE SEQUENCE</scope>
</reference>
<organism evidence="1">
    <name type="scientific">Anguilla anguilla</name>
    <name type="common">European freshwater eel</name>
    <name type="synonym">Muraena anguilla</name>
    <dbReference type="NCBI Taxonomy" id="7936"/>
    <lineage>
        <taxon>Eukaryota</taxon>
        <taxon>Metazoa</taxon>
        <taxon>Chordata</taxon>
        <taxon>Craniata</taxon>
        <taxon>Vertebrata</taxon>
        <taxon>Euteleostomi</taxon>
        <taxon>Actinopterygii</taxon>
        <taxon>Neopterygii</taxon>
        <taxon>Teleostei</taxon>
        <taxon>Anguilliformes</taxon>
        <taxon>Anguillidae</taxon>
        <taxon>Anguilla</taxon>
    </lineage>
</organism>
<proteinExistence type="predicted"/>